<accession>A0A1T4S9B7</accession>
<dbReference type="EMBL" id="FUXL01000009">
    <property type="protein sequence ID" value="SKA24833.1"/>
    <property type="molecule type" value="Genomic_DNA"/>
</dbReference>
<name>A0A1T4S9B7_9HYPH</name>
<sequence length="362" mass="40243">MVITEIMPEDVLGSCRKALDLPAASDDSIDETLLAGLLRRTAGILCPCSRASLRAALLESLHGLTPNEQELPDVIDAVIEGLIIGGDLLELNDVATVDPDVKGTWVFAAPPSFIVRAGGSVFLTGVVPDQDTFLPPSLASRITYGRFTRILEPQSGEDLANDLREEGLQELSEDVWLKAPKPEPAQDALLGMERHLNAMPPSGEFESLQVLDPTRRVTYYKGRWCAPARHHDGDFVGRRPQDYGAPIWCFVALQNGVPVRLLDLPLKKTRWRACDVAWHLQMAIDSCNANPQLYRRIADGDRVHFDFFSPLPQWSERRLMILGRPEPRGGSLISYSLPAGTADQEERFLQERLWLARTEDSD</sequence>
<keyword evidence="2" id="KW-1185">Reference proteome</keyword>
<protein>
    <submittedName>
        <fullName evidence="1">Uncharacterized protein</fullName>
    </submittedName>
</protein>
<gene>
    <name evidence="1" type="ORF">SAMN05428963_109138</name>
</gene>
<evidence type="ECO:0000313" key="2">
    <source>
        <dbReference type="Proteomes" id="UP000190135"/>
    </source>
</evidence>
<dbReference type="RefSeq" id="WP_207552957.1">
    <property type="nucleotide sequence ID" value="NZ_FUXL01000009.1"/>
</dbReference>
<organism evidence="1 2">
    <name type="scientific">Consotaella salsifontis</name>
    <dbReference type="NCBI Taxonomy" id="1365950"/>
    <lineage>
        <taxon>Bacteria</taxon>
        <taxon>Pseudomonadati</taxon>
        <taxon>Pseudomonadota</taxon>
        <taxon>Alphaproteobacteria</taxon>
        <taxon>Hyphomicrobiales</taxon>
        <taxon>Aurantimonadaceae</taxon>
        <taxon>Consotaella</taxon>
    </lineage>
</organism>
<dbReference type="AlphaFoldDB" id="A0A1T4S9B7"/>
<evidence type="ECO:0000313" key="1">
    <source>
        <dbReference type="EMBL" id="SKA24833.1"/>
    </source>
</evidence>
<proteinExistence type="predicted"/>
<dbReference type="STRING" id="1365950.SAMN05428963_109138"/>
<reference evidence="1 2" key="1">
    <citation type="submission" date="2017-02" db="EMBL/GenBank/DDBJ databases">
        <authorList>
            <person name="Peterson S.W."/>
        </authorList>
    </citation>
    <scope>NUCLEOTIDE SEQUENCE [LARGE SCALE GENOMIC DNA]</scope>
    <source>
        <strain evidence="1 2">USBA 369</strain>
    </source>
</reference>
<dbReference type="Proteomes" id="UP000190135">
    <property type="component" value="Unassembled WGS sequence"/>
</dbReference>